<evidence type="ECO:0000256" key="1">
    <source>
        <dbReference type="SAM" id="MobiDB-lite"/>
    </source>
</evidence>
<name>A0A1I6G4J3_9EURY</name>
<accession>A0A1I6G4J3</accession>
<organism evidence="2 3">
    <name type="scientific">Halogeometricum rufum</name>
    <dbReference type="NCBI Taxonomy" id="553469"/>
    <lineage>
        <taxon>Archaea</taxon>
        <taxon>Methanobacteriati</taxon>
        <taxon>Methanobacteriota</taxon>
        <taxon>Stenosarchaea group</taxon>
        <taxon>Halobacteria</taxon>
        <taxon>Halobacteriales</taxon>
        <taxon>Haloferacaceae</taxon>
        <taxon>Halogeometricum</taxon>
    </lineage>
</organism>
<keyword evidence="3" id="KW-1185">Reference proteome</keyword>
<protein>
    <submittedName>
        <fullName evidence="2">Uncharacterized protein</fullName>
    </submittedName>
</protein>
<proteinExistence type="predicted"/>
<dbReference type="RefSeq" id="WP_177232515.1">
    <property type="nucleotide sequence ID" value="NZ_FOYT01000001.1"/>
</dbReference>
<sequence>MHHVECKQCDFERDAHDWLAAEIVAEDHRDREGHVVTASQPDGSLLGRYA</sequence>
<evidence type="ECO:0000313" key="2">
    <source>
        <dbReference type="EMBL" id="SFR37082.1"/>
    </source>
</evidence>
<feature type="region of interest" description="Disordered" evidence="1">
    <location>
        <begin position="29"/>
        <end position="50"/>
    </location>
</feature>
<gene>
    <name evidence="2" type="ORF">SAMN04487947_0558</name>
</gene>
<evidence type="ECO:0000313" key="3">
    <source>
        <dbReference type="Proteomes" id="UP000198531"/>
    </source>
</evidence>
<dbReference type="EMBL" id="FOYT01000001">
    <property type="protein sequence ID" value="SFR37082.1"/>
    <property type="molecule type" value="Genomic_DNA"/>
</dbReference>
<dbReference type="Proteomes" id="UP000198531">
    <property type="component" value="Unassembled WGS sequence"/>
</dbReference>
<reference evidence="3" key="1">
    <citation type="submission" date="2016-10" db="EMBL/GenBank/DDBJ databases">
        <authorList>
            <person name="Varghese N."/>
            <person name="Submissions S."/>
        </authorList>
    </citation>
    <scope>NUCLEOTIDE SEQUENCE [LARGE SCALE GENOMIC DNA]</scope>
    <source>
        <strain evidence="3">CGMCC 1.7736</strain>
    </source>
</reference>
<dbReference type="AlphaFoldDB" id="A0A1I6G4J3"/>